<evidence type="ECO:0000313" key="2">
    <source>
        <dbReference type="EnsemblPlants" id="OPUNC06G07210.1"/>
    </source>
</evidence>
<proteinExistence type="predicted"/>
<organism evidence="2">
    <name type="scientific">Oryza punctata</name>
    <name type="common">Red rice</name>
    <dbReference type="NCBI Taxonomy" id="4537"/>
    <lineage>
        <taxon>Eukaryota</taxon>
        <taxon>Viridiplantae</taxon>
        <taxon>Streptophyta</taxon>
        <taxon>Embryophyta</taxon>
        <taxon>Tracheophyta</taxon>
        <taxon>Spermatophyta</taxon>
        <taxon>Magnoliopsida</taxon>
        <taxon>Liliopsida</taxon>
        <taxon>Poales</taxon>
        <taxon>Poaceae</taxon>
        <taxon>BOP clade</taxon>
        <taxon>Oryzoideae</taxon>
        <taxon>Oryzeae</taxon>
        <taxon>Oryzinae</taxon>
        <taxon>Oryza</taxon>
    </lineage>
</organism>
<dbReference type="InterPro" id="IPR008004">
    <property type="entry name" value="OCTOPUS-like"/>
</dbReference>
<evidence type="ECO:0008006" key="4">
    <source>
        <dbReference type="Google" id="ProtNLM"/>
    </source>
</evidence>
<dbReference type="Proteomes" id="UP000026962">
    <property type="component" value="Chromosome 6"/>
</dbReference>
<feature type="region of interest" description="Disordered" evidence="1">
    <location>
        <begin position="42"/>
        <end position="99"/>
    </location>
</feature>
<reference evidence="2" key="2">
    <citation type="submission" date="2018-05" db="EMBL/GenBank/DDBJ databases">
        <title>OpunRS2 (Oryza punctata Reference Sequence Version 2).</title>
        <authorList>
            <person name="Zhang J."/>
            <person name="Kudrna D."/>
            <person name="Lee S."/>
            <person name="Talag J."/>
            <person name="Welchert J."/>
            <person name="Wing R.A."/>
        </authorList>
    </citation>
    <scope>NUCLEOTIDE SEQUENCE [LARGE SCALE GENOMIC DNA]</scope>
</reference>
<accession>A0A0E0L9E1</accession>
<dbReference type="OMA" id="GGWHKKD"/>
<dbReference type="eggNOG" id="ENOG502S21T">
    <property type="taxonomic scope" value="Eukaryota"/>
</dbReference>
<dbReference type="Gramene" id="OPUNC06G07210.1">
    <property type="protein sequence ID" value="OPUNC06G07210.1"/>
    <property type="gene ID" value="OPUNC06G07210"/>
</dbReference>
<dbReference type="Pfam" id="PF05340">
    <property type="entry name" value="DUF740"/>
    <property type="match status" value="1"/>
</dbReference>
<dbReference type="AlphaFoldDB" id="A0A0E0L9E1"/>
<sequence length="182" mass="19205">MAAVGKSKEADAARCRRHPRHRHAAGVCPFCLRDRLSRLSAEVASAASPSSPSSGSSSSPCSSTGEGNCSAASAQAPPVGRRARLGMLMRQEEQRETTTTTAVVLIGAAGHDKEEVAPAEEEEEKKKTKVAARRSGFWARLQQQLQHGSWHRKADGCSLAHSKAVGEKAAAAAPAKRPPALF</sequence>
<reference evidence="2" key="1">
    <citation type="submission" date="2015-04" db="UniProtKB">
        <authorList>
            <consortium name="EnsemblPlants"/>
        </authorList>
    </citation>
    <scope>IDENTIFICATION</scope>
</reference>
<name>A0A0E0L9E1_ORYPU</name>
<feature type="compositionally biased region" description="Polar residues" evidence="1">
    <location>
        <begin position="64"/>
        <end position="73"/>
    </location>
</feature>
<dbReference type="EnsemblPlants" id="OPUNC06G07210.1">
    <property type="protein sequence ID" value="OPUNC06G07210.1"/>
    <property type="gene ID" value="OPUNC06G07210"/>
</dbReference>
<dbReference type="HOGENOM" id="CLU_119758_0_0_1"/>
<evidence type="ECO:0000256" key="1">
    <source>
        <dbReference type="SAM" id="MobiDB-lite"/>
    </source>
</evidence>
<evidence type="ECO:0000313" key="3">
    <source>
        <dbReference type="Proteomes" id="UP000026962"/>
    </source>
</evidence>
<protein>
    <recommendedName>
        <fullName evidence="4">DUF740 family protein</fullName>
    </recommendedName>
</protein>
<dbReference type="PANTHER" id="PTHR34046:SF22">
    <property type="entry name" value="OS06G0218800 PROTEIN"/>
    <property type="match status" value="1"/>
</dbReference>
<dbReference type="PANTHER" id="PTHR34046">
    <property type="entry name" value="OS06G0218800 PROTEIN"/>
    <property type="match status" value="1"/>
</dbReference>
<feature type="compositionally biased region" description="Low complexity" evidence="1">
    <location>
        <begin position="44"/>
        <end position="63"/>
    </location>
</feature>
<keyword evidence="3" id="KW-1185">Reference proteome</keyword>